<protein>
    <submittedName>
        <fullName evidence="4">DUF3367 domain-containing protein</fullName>
    </submittedName>
</protein>
<feature type="transmembrane region" description="Helical" evidence="2">
    <location>
        <begin position="351"/>
        <end position="369"/>
    </location>
</feature>
<reference evidence="4 5" key="1">
    <citation type="submission" date="2020-10" db="EMBL/GenBank/DDBJ databases">
        <title>Connecting structure to function with the recovery of over 1000 high-quality activated sludge metagenome-assembled genomes encoding full-length rRNA genes using long-read sequencing.</title>
        <authorList>
            <person name="Singleton C.M."/>
            <person name="Petriglieri F."/>
            <person name="Kristensen J.M."/>
            <person name="Kirkegaard R.H."/>
            <person name="Michaelsen T.Y."/>
            <person name="Andersen M.H."/>
            <person name="Karst S.M."/>
            <person name="Dueholm M.S."/>
            <person name="Nielsen P.H."/>
            <person name="Albertsen M."/>
        </authorList>
    </citation>
    <scope>NUCLEOTIDE SEQUENCE [LARGE SCALE GENOMIC DNA]</scope>
    <source>
        <strain evidence="4">Lyne_18-Q3-R50-59_MAXAC.006</strain>
    </source>
</reference>
<sequence length="1339" mass="141619">MSPPEAPEHRTSTATSIGGRVPLRFPRLPLLAWVALATFALAFVAAAISSPGRYVADARFEIYWGTGRYLRSQLSLWDGVRNLGRPNPYFSPVIGAFVGGLRLMGLSPAWAERVLHASMISLGATGAAAVVAQHRPKDRTAIVLAALVFGFNPVVAEFLVPSGIFFHYALAPWLVWCVRGALVSDPLETNPSPWRWPARTALIVFAMGAVNSASLIYAFLPAAVVAAAMVMIEPTGAAERRARLGALWAFMWRAALASAACASAALIVLAVNGPVVGANLSVTELPETVSAHSSWAESLRGLGYWLTYFGGGGTTQPHPSPYVLHPLAAGLSLLVPIVSVVALVRTRWYGARTYGWMLLIALVAMVGLYPTDGQYPLSQALAWLYEQVPTSRLLRNGYKAGAGWALASAVLVAIGVSDAGTAWARRRAEGRRGRAAAGRSRAARWPGVLAPRPMLAAGAAALVLLAAVPFWSADLYPPAETAEALPAYWNEAAEYLNALPDDGRVLILPGANRTRYRWGYIGDDLFDALLSQPHVSRSTLPQGTPEAADLLDAVDRYISSARFEPGVIGPILARMGIRWVVLRNDLDWQEMGAPRPVSFNGLRADPDLRPVATFGAAGENVADPDRPAAAEPTPEEAQGLTPVEVFEVIDSPGMVRVDPRPPLLVAGSGESWPGLASQGSLDADGPVRYLPTMSTATTADLLEKGSSLVITDGNRRRVQRGTAEQNFLSPVLPEGADGVDRPARPLFGGAGEQTVADYGDASAITATTYGAPNQTFPLTYRPSNATDDNPRTAWAVAGIRDPRGESLTIDLKKPTKLDRASISQVRNPADTPTIVRMSVTDDQGRSVAYDLGPATTSINLPGREVSSLTFRIDAVNAQSPLAVGFSELALFDANSQRLDLAERLVMPSLPEVAGAGAAARYLIDRSAIGAPLVEEPGLRRRFETADGARTYAARVWARAGADTPDVVIDNLDNREVGAYGSSRFRDQMSASGSGAVDASGDDLGSSWRAPPISGETLSLRLPGQQVSSLSLITPGEEDLATSSIDSVSVSGYLDDAPVYANVTASLERRCAPELSTLAGRCLARSDIELPAQGVDRVVIRVGKVTAAADASGTLPIEINEVGINGRIGFGKLGERRDAGACTPVLSIDGVEVAVRLKATRAELLAQPKELEVCDEVGLKPGTHELETTLGGLGLVDQVALVPSELTRADADTTPTNSTTNDRAKLTNLGRTTVGADLDLDGPAQVIIGQAAGAGWSASFDGASSQRSEILDTMAGWTIVDPPDAELPATMVAVYTPQRTYSIALGISLLAVTVAAVTAVRRNAARPPRPARRRLPGRNR</sequence>
<feature type="transmembrane region" description="Helical" evidence="2">
    <location>
        <begin position="322"/>
        <end position="344"/>
    </location>
</feature>
<dbReference type="Pfam" id="PF11847">
    <property type="entry name" value="GT-C_AftD"/>
    <property type="match status" value="1"/>
</dbReference>
<feature type="transmembrane region" description="Helical" evidence="2">
    <location>
        <begin position="140"/>
        <end position="160"/>
    </location>
</feature>
<feature type="transmembrane region" description="Helical" evidence="2">
    <location>
        <begin position="202"/>
        <end position="232"/>
    </location>
</feature>
<feature type="transmembrane region" description="Helical" evidence="2">
    <location>
        <begin position="244"/>
        <end position="271"/>
    </location>
</feature>
<keyword evidence="2" id="KW-0812">Transmembrane</keyword>
<evidence type="ECO:0000313" key="4">
    <source>
        <dbReference type="EMBL" id="MBK9298632.1"/>
    </source>
</evidence>
<dbReference type="GO" id="GO:0016740">
    <property type="term" value="F:transferase activity"/>
    <property type="evidence" value="ECO:0007669"/>
    <property type="project" value="InterPro"/>
</dbReference>
<name>A0A936TG10_9ACTN</name>
<feature type="compositionally biased region" description="Low complexity" evidence="1">
    <location>
        <begin position="989"/>
        <end position="1006"/>
    </location>
</feature>
<evidence type="ECO:0000256" key="1">
    <source>
        <dbReference type="SAM" id="MobiDB-lite"/>
    </source>
</evidence>
<feature type="transmembrane region" description="Helical" evidence="2">
    <location>
        <begin position="402"/>
        <end position="424"/>
    </location>
</feature>
<feature type="region of interest" description="Disordered" evidence="1">
    <location>
        <begin position="618"/>
        <end position="637"/>
    </location>
</feature>
<accession>A0A936TG10</accession>
<proteinExistence type="predicted"/>
<dbReference type="InterPro" id="IPR021798">
    <property type="entry name" value="AftD_N"/>
</dbReference>
<evidence type="ECO:0000259" key="3">
    <source>
        <dbReference type="Pfam" id="PF11847"/>
    </source>
</evidence>
<gene>
    <name evidence="4" type="ORF">IPN02_17760</name>
</gene>
<feature type="transmembrane region" description="Helical" evidence="2">
    <location>
        <begin position="30"/>
        <end position="48"/>
    </location>
</feature>
<dbReference type="EMBL" id="JADJZA010000010">
    <property type="protein sequence ID" value="MBK9298632.1"/>
    <property type="molecule type" value="Genomic_DNA"/>
</dbReference>
<comment type="caution">
    <text evidence="4">The sequence shown here is derived from an EMBL/GenBank/DDBJ whole genome shotgun (WGS) entry which is preliminary data.</text>
</comment>
<dbReference type="Proteomes" id="UP000727993">
    <property type="component" value="Unassembled WGS sequence"/>
</dbReference>
<keyword evidence="2" id="KW-1133">Transmembrane helix</keyword>
<feature type="region of interest" description="Disordered" evidence="1">
    <location>
        <begin position="987"/>
        <end position="1007"/>
    </location>
</feature>
<feature type="domain" description="Alpha-(1-&gt;3)-arabinofuranosyltransferase N-terminal GT-C" evidence="3">
    <location>
        <begin position="42"/>
        <end position="720"/>
    </location>
</feature>
<dbReference type="InterPro" id="IPR008979">
    <property type="entry name" value="Galactose-bd-like_sf"/>
</dbReference>
<dbReference type="SUPFAM" id="SSF49785">
    <property type="entry name" value="Galactose-binding domain-like"/>
    <property type="match status" value="1"/>
</dbReference>
<evidence type="ECO:0000313" key="5">
    <source>
        <dbReference type="Proteomes" id="UP000727993"/>
    </source>
</evidence>
<feature type="transmembrane region" description="Helical" evidence="2">
    <location>
        <begin position="454"/>
        <end position="472"/>
    </location>
</feature>
<organism evidence="4 5">
    <name type="scientific">Candidatus Neomicrothrix subdominans</name>
    <dbReference type="NCBI Taxonomy" id="2954438"/>
    <lineage>
        <taxon>Bacteria</taxon>
        <taxon>Bacillati</taxon>
        <taxon>Actinomycetota</taxon>
        <taxon>Acidimicrobiia</taxon>
        <taxon>Acidimicrobiales</taxon>
        <taxon>Microthrixaceae</taxon>
        <taxon>Candidatus Neomicrothrix</taxon>
    </lineage>
</organism>
<evidence type="ECO:0000256" key="2">
    <source>
        <dbReference type="SAM" id="Phobius"/>
    </source>
</evidence>
<dbReference type="Gene3D" id="2.60.120.260">
    <property type="entry name" value="Galactose-binding domain-like"/>
    <property type="match status" value="1"/>
</dbReference>
<keyword evidence="2" id="KW-0472">Membrane</keyword>
<feature type="transmembrane region" description="Helical" evidence="2">
    <location>
        <begin position="1300"/>
        <end position="1319"/>
    </location>
</feature>